<dbReference type="RefSeq" id="WP_013160826.1">
    <property type="nucleotide sequence ID" value="NZ_CCYN01000005.1"/>
</dbReference>
<dbReference type="SUPFAM" id="SSF53807">
    <property type="entry name" value="Helical backbone' metal receptor"/>
    <property type="match status" value="1"/>
</dbReference>
<dbReference type="InterPro" id="IPR006128">
    <property type="entry name" value="Lipoprotein_PsaA-like"/>
</dbReference>
<dbReference type="AlphaFoldDB" id="A0A0A8PZH2"/>
<feature type="chain" id="PRO_5041036016" evidence="5">
    <location>
        <begin position="27"/>
        <end position="315"/>
    </location>
</feature>
<dbReference type="PRINTS" id="PR00691">
    <property type="entry name" value="ADHESINB"/>
</dbReference>
<evidence type="ECO:0000313" key="6">
    <source>
        <dbReference type="EMBL" id="SCQ79148.1"/>
    </source>
</evidence>
<accession>A0A0A8PZH2</accession>
<dbReference type="OMA" id="FHEAFDY"/>
<dbReference type="InterPro" id="IPR006127">
    <property type="entry name" value="ZnuA-like"/>
</dbReference>
<dbReference type="GO" id="GO:0030001">
    <property type="term" value="P:metal ion transport"/>
    <property type="evidence" value="ECO:0007669"/>
    <property type="project" value="InterPro"/>
</dbReference>
<evidence type="ECO:0000256" key="2">
    <source>
        <dbReference type="ARBA" id="ARBA00022448"/>
    </source>
</evidence>
<evidence type="ECO:0000256" key="1">
    <source>
        <dbReference type="ARBA" id="ARBA00011028"/>
    </source>
</evidence>
<dbReference type="PRINTS" id="PR00690">
    <property type="entry name" value="ADHESNFAMILY"/>
</dbReference>
<evidence type="ECO:0000256" key="5">
    <source>
        <dbReference type="SAM" id="SignalP"/>
    </source>
</evidence>
<keyword evidence="3 5" id="KW-0732">Signal</keyword>
<dbReference type="InterPro" id="IPR006129">
    <property type="entry name" value="AdhesinB"/>
</dbReference>
<dbReference type="PANTHER" id="PTHR42953:SF3">
    <property type="entry name" value="HIGH-AFFINITY ZINC UPTAKE SYSTEM PROTEIN ZNUA"/>
    <property type="match status" value="1"/>
</dbReference>
<dbReference type="EMBL" id="LT618793">
    <property type="protein sequence ID" value="SCQ79148.1"/>
    <property type="molecule type" value="Genomic_DNA"/>
</dbReference>
<dbReference type="GO" id="GO:0046872">
    <property type="term" value="F:metal ion binding"/>
    <property type="evidence" value="ECO:0007669"/>
    <property type="project" value="InterPro"/>
</dbReference>
<dbReference type="Gene3D" id="3.40.50.1980">
    <property type="entry name" value="Nitrogenase molybdenum iron protein domain"/>
    <property type="match status" value="2"/>
</dbReference>
<comment type="similarity">
    <text evidence="1 4">Belongs to the bacterial solute-binding protein 9 family.</text>
</comment>
<evidence type="ECO:0000313" key="7">
    <source>
        <dbReference type="Proteomes" id="UP000250080"/>
    </source>
</evidence>
<proteinExistence type="inferred from homology"/>
<organism evidence="6 7">
    <name type="scientific">Propionibacterium freudenreichii</name>
    <dbReference type="NCBI Taxonomy" id="1744"/>
    <lineage>
        <taxon>Bacteria</taxon>
        <taxon>Bacillati</taxon>
        <taxon>Actinomycetota</taxon>
        <taxon>Actinomycetes</taxon>
        <taxon>Propionibacteriales</taxon>
        <taxon>Propionibacteriaceae</taxon>
        <taxon>Propionibacterium</taxon>
    </lineage>
</organism>
<dbReference type="Proteomes" id="UP000250080">
    <property type="component" value="Chromosome I"/>
</dbReference>
<evidence type="ECO:0000256" key="3">
    <source>
        <dbReference type="ARBA" id="ARBA00022729"/>
    </source>
</evidence>
<sequence length="315" mass="33558">MNFTPRTRLSRWAVGLVLGALIVPLAACSTPSSSSSASAGKLNVVTAFYPFEFVSQRVAGDHANVSSLTAPGAEPHDLELTPKQTASIGAADLVVYQTGFQSAVDQAIKQSTPKHAVDVASIVSLQAPQGTVDLGDGDDDQYTKDPHEWLDPTNVETITNAVRDQLSTIDPSHKGDYEANAAKLVADLQGVDNSYKTSLSTCTQKTFITTHAAFGYMARRYGLNQIGISGLSPDEEPSPTRIAKVQDLAKQNNVTTIFYETLISPKVAESIAGDLHLKTDVLDPLEGITDKSRGSDYLQVMDSNLTALKTANGCS</sequence>
<dbReference type="InterPro" id="IPR050492">
    <property type="entry name" value="Bact_metal-bind_prot9"/>
</dbReference>
<gene>
    <name evidence="6" type="ORF">PFR_JS23_1309</name>
</gene>
<feature type="signal peptide" evidence="5">
    <location>
        <begin position="1"/>
        <end position="26"/>
    </location>
</feature>
<dbReference type="OrthoDB" id="9810636at2"/>
<keyword evidence="2 4" id="KW-0813">Transport</keyword>
<reference evidence="6 7" key="1">
    <citation type="submission" date="2016-09" db="EMBL/GenBank/DDBJ databases">
        <authorList>
            <person name="Laine KS P."/>
        </authorList>
    </citation>
    <scope>NUCLEOTIDE SEQUENCE [LARGE SCALE GENOMIC DNA]</scope>
    <source>
        <strain evidence="6">PFRJS-23</strain>
    </source>
</reference>
<dbReference type="GO" id="GO:0007155">
    <property type="term" value="P:cell adhesion"/>
    <property type="evidence" value="ECO:0007669"/>
    <property type="project" value="InterPro"/>
</dbReference>
<dbReference type="Pfam" id="PF01297">
    <property type="entry name" value="ZnuA"/>
    <property type="match status" value="1"/>
</dbReference>
<dbReference type="PANTHER" id="PTHR42953">
    <property type="entry name" value="HIGH-AFFINITY ZINC UPTAKE SYSTEM PROTEIN ZNUA-RELATED"/>
    <property type="match status" value="1"/>
</dbReference>
<evidence type="ECO:0000256" key="4">
    <source>
        <dbReference type="RuleBase" id="RU003512"/>
    </source>
</evidence>
<protein>
    <submittedName>
        <fullName evidence="6">Metal transport system ABC transporter substrate-binding protein</fullName>
    </submittedName>
</protein>
<name>A0A0A8PZH2_9ACTN</name>